<dbReference type="PANTHER" id="PTHR10174">
    <property type="entry name" value="ALPHA-TOCOPHEROL TRANSFER PROTEIN-RELATED"/>
    <property type="match status" value="1"/>
</dbReference>
<keyword evidence="3" id="KW-1185">Reference proteome</keyword>
<dbReference type="GO" id="GO:0016020">
    <property type="term" value="C:membrane"/>
    <property type="evidence" value="ECO:0007669"/>
    <property type="project" value="TreeGrafter"/>
</dbReference>
<gene>
    <name evidence="2" type="primary">CLVS2</name>
    <name evidence="2" type="ORF">EVAR_3301_1</name>
</gene>
<dbReference type="EMBL" id="BGZK01000020">
    <property type="protein sequence ID" value="GBP06077.1"/>
    <property type="molecule type" value="Genomic_DNA"/>
</dbReference>
<dbReference type="SMART" id="SM00516">
    <property type="entry name" value="SEC14"/>
    <property type="match status" value="1"/>
</dbReference>
<evidence type="ECO:0000313" key="2">
    <source>
        <dbReference type="EMBL" id="GBP06077.1"/>
    </source>
</evidence>
<proteinExistence type="predicted"/>
<dbReference type="InterPro" id="IPR001251">
    <property type="entry name" value="CRAL-TRIO_dom"/>
</dbReference>
<evidence type="ECO:0000313" key="3">
    <source>
        <dbReference type="Proteomes" id="UP000299102"/>
    </source>
</evidence>
<dbReference type="SUPFAM" id="SSF52087">
    <property type="entry name" value="CRAL/TRIO domain"/>
    <property type="match status" value="1"/>
</dbReference>
<dbReference type="OrthoDB" id="440711at2759"/>
<dbReference type="Gene3D" id="3.40.525.10">
    <property type="entry name" value="CRAL-TRIO lipid binding domain"/>
    <property type="match status" value="1"/>
</dbReference>
<dbReference type="CDD" id="cd00170">
    <property type="entry name" value="SEC14"/>
    <property type="match status" value="1"/>
</dbReference>
<dbReference type="Gene3D" id="1.20.5.1200">
    <property type="entry name" value="Alpha-tocopherol transfer"/>
    <property type="match status" value="1"/>
</dbReference>
<organism evidence="2 3">
    <name type="scientific">Eumeta variegata</name>
    <name type="common">Bagworm moth</name>
    <name type="synonym">Eumeta japonica</name>
    <dbReference type="NCBI Taxonomy" id="151549"/>
    <lineage>
        <taxon>Eukaryota</taxon>
        <taxon>Metazoa</taxon>
        <taxon>Ecdysozoa</taxon>
        <taxon>Arthropoda</taxon>
        <taxon>Hexapoda</taxon>
        <taxon>Insecta</taxon>
        <taxon>Pterygota</taxon>
        <taxon>Neoptera</taxon>
        <taxon>Endopterygota</taxon>
        <taxon>Lepidoptera</taxon>
        <taxon>Glossata</taxon>
        <taxon>Ditrysia</taxon>
        <taxon>Tineoidea</taxon>
        <taxon>Psychidae</taxon>
        <taxon>Oiketicinae</taxon>
        <taxon>Eumeta</taxon>
    </lineage>
</organism>
<dbReference type="STRING" id="151549.A0A4C1SXT2"/>
<dbReference type="AlphaFoldDB" id="A0A4C1SXT2"/>
<feature type="domain" description="CRAL-TRIO" evidence="1">
    <location>
        <begin position="48"/>
        <end position="177"/>
    </location>
</feature>
<dbReference type="Proteomes" id="UP000299102">
    <property type="component" value="Unassembled WGS sequence"/>
</dbReference>
<dbReference type="PANTHER" id="PTHR10174:SF234">
    <property type="entry name" value="SD01558P"/>
    <property type="match status" value="1"/>
</dbReference>
<protein>
    <submittedName>
        <fullName evidence="2">Clavesin-2</fullName>
    </submittedName>
</protein>
<comment type="caution">
    <text evidence="2">The sequence shown here is derived from an EMBL/GenBank/DDBJ whole genome shotgun (WGS) entry which is preliminary data.</text>
</comment>
<reference evidence="2 3" key="1">
    <citation type="journal article" date="2019" name="Commun. Biol.">
        <title>The bagworm genome reveals a unique fibroin gene that provides high tensile strength.</title>
        <authorList>
            <person name="Kono N."/>
            <person name="Nakamura H."/>
            <person name="Ohtoshi R."/>
            <person name="Tomita M."/>
            <person name="Numata K."/>
            <person name="Arakawa K."/>
        </authorList>
    </citation>
    <scope>NUCLEOTIDE SEQUENCE [LARGE SCALE GENOMIC DNA]</scope>
</reference>
<dbReference type="Pfam" id="PF00650">
    <property type="entry name" value="CRAL_TRIO"/>
    <property type="match status" value="1"/>
</dbReference>
<dbReference type="InterPro" id="IPR036865">
    <property type="entry name" value="CRAL-TRIO_dom_sf"/>
</dbReference>
<sequence length="223" mass="25262">MRRKGVKWKRGGDEGRDGERRFCALHLSQANQSGRVSCVVLYICCWNPKTIAVEELFKATLLVLELGVLEPRVQVLGGTAIFDLDSIGIQHVCQVTTAVASKIVKLMVSSFPAITHSIHVINHSWVVDKMYAIFKPLLNARMTSRIYFHGSDVTSLHKHIHPEHLPKRYGGVWPDYSYTVWLESLRKNAQVAKEMISCGYKFREEELSPDVVMQLKEEGVKLA</sequence>
<dbReference type="PROSITE" id="PS50191">
    <property type="entry name" value="CRAL_TRIO"/>
    <property type="match status" value="1"/>
</dbReference>
<dbReference type="PRINTS" id="PR00180">
    <property type="entry name" value="CRETINALDHBP"/>
</dbReference>
<name>A0A4C1SXT2_EUMVA</name>
<evidence type="ECO:0000259" key="1">
    <source>
        <dbReference type="PROSITE" id="PS50191"/>
    </source>
</evidence>
<dbReference type="GO" id="GO:1902936">
    <property type="term" value="F:phosphatidylinositol bisphosphate binding"/>
    <property type="evidence" value="ECO:0007669"/>
    <property type="project" value="TreeGrafter"/>
</dbReference>
<accession>A0A4C1SXT2</accession>